<feature type="compositionally biased region" description="Low complexity" evidence="1">
    <location>
        <begin position="96"/>
        <end position="111"/>
    </location>
</feature>
<evidence type="ECO:0000313" key="3">
    <source>
        <dbReference type="EMBL" id="CAB4712536.1"/>
    </source>
</evidence>
<protein>
    <submittedName>
        <fullName evidence="5">Unannotated protein</fullName>
    </submittedName>
</protein>
<accession>A0A6J7BEH1</accession>
<evidence type="ECO:0000313" key="5">
    <source>
        <dbReference type="EMBL" id="CAB4842399.1"/>
    </source>
</evidence>
<evidence type="ECO:0000313" key="4">
    <source>
        <dbReference type="EMBL" id="CAB4832425.1"/>
    </source>
</evidence>
<feature type="region of interest" description="Disordered" evidence="1">
    <location>
        <begin position="56"/>
        <end position="170"/>
    </location>
</feature>
<gene>
    <name evidence="3" type="ORF">UFOPK2646_01049</name>
    <name evidence="4" type="ORF">UFOPK3197_01049</name>
    <name evidence="5" type="ORF">UFOPK3241_00647</name>
    <name evidence="6" type="ORF">UFOPK4401_01082</name>
</gene>
<evidence type="ECO:0000256" key="1">
    <source>
        <dbReference type="SAM" id="MobiDB-lite"/>
    </source>
</evidence>
<name>A0A6J7BEH1_9ZZZZ</name>
<evidence type="ECO:0000256" key="2">
    <source>
        <dbReference type="SAM" id="Phobius"/>
    </source>
</evidence>
<feature type="compositionally biased region" description="Acidic residues" evidence="1">
    <location>
        <begin position="139"/>
        <end position="170"/>
    </location>
</feature>
<proteinExistence type="predicted"/>
<dbReference type="EMBL" id="CAFABI010000138">
    <property type="protein sequence ID" value="CAB4832425.1"/>
    <property type="molecule type" value="Genomic_DNA"/>
</dbReference>
<dbReference type="EMBL" id="CAFAZX010000028">
    <property type="protein sequence ID" value="CAB4842399.1"/>
    <property type="molecule type" value="Genomic_DNA"/>
</dbReference>
<keyword evidence="2" id="KW-0472">Membrane</keyword>
<sequence>MTTNTPKPEWFEMADADNVAFGAHRSARAGITRRGRLVALSAPLLLVATGFMYAQASDQGPASASEVASASSLNQSAPAVDQGSPAVDQGSPAVNQSAPASSQSLSTSSAPKQVAPQQATVTSLTNSLPKPTVSAASMGDDDEGDDDGDDDEGDDDGDDDEGDDDEGDDD</sequence>
<reference evidence="5" key="1">
    <citation type="submission" date="2020-05" db="EMBL/GenBank/DDBJ databases">
        <authorList>
            <person name="Chiriac C."/>
            <person name="Salcher M."/>
            <person name="Ghai R."/>
            <person name="Kavagutti S V."/>
        </authorList>
    </citation>
    <scope>NUCLEOTIDE SEQUENCE</scope>
</reference>
<feature type="compositionally biased region" description="Polar residues" evidence="1">
    <location>
        <begin position="115"/>
        <end position="129"/>
    </location>
</feature>
<dbReference type="EMBL" id="CAEZYB010000138">
    <property type="protein sequence ID" value="CAB4712536.1"/>
    <property type="molecule type" value="Genomic_DNA"/>
</dbReference>
<feature type="transmembrane region" description="Helical" evidence="2">
    <location>
        <begin position="37"/>
        <end position="56"/>
    </location>
</feature>
<organism evidence="5">
    <name type="scientific">freshwater metagenome</name>
    <dbReference type="NCBI Taxonomy" id="449393"/>
    <lineage>
        <taxon>unclassified sequences</taxon>
        <taxon>metagenomes</taxon>
        <taxon>ecological metagenomes</taxon>
    </lineage>
</organism>
<dbReference type="AlphaFoldDB" id="A0A6J7BEH1"/>
<dbReference type="EMBL" id="CAFBRB010000131">
    <property type="protein sequence ID" value="CAB5076916.1"/>
    <property type="molecule type" value="Genomic_DNA"/>
</dbReference>
<keyword evidence="2" id="KW-0812">Transmembrane</keyword>
<feature type="compositionally biased region" description="Low complexity" evidence="1">
    <location>
        <begin position="62"/>
        <end position="72"/>
    </location>
</feature>
<keyword evidence="2" id="KW-1133">Transmembrane helix</keyword>
<evidence type="ECO:0000313" key="6">
    <source>
        <dbReference type="EMBL" id="CAB5076916.1"/>
    </source>
</evidence>